<evidence type="ECO:0000313" key="7">
    <source>
        <dbReference type="EMBL" id="MFK2900818.1"/>
    </source>
</evidence>
<feature type="transmembrane region" description="Helical" evidence="6">
    <location>
        <begin position="168"/>
        <end position="186"/>
    </location>
</feature>
<feature type="transmembrane region" description="Helical" evidence="6">
    <location>
        <begin position="640"/>
        <end position="658"/>
    </location>
</feature>
<dbReference type="Pfam" id="PF03169">
    <property type="entry name" value="OPT"/>
    <property type="match status" value="1"/>
</dbReference>
<evidence type="ECO:0000256" key="4">
    <source>
        <dbReference type="ARBA" id="ARBA00022989"/>
    </source>
</evidence>
<evidence type="ECO:0000256" key="3">
    <source>
        <dbReference type="ARBA" id="ARBA00022692"/>
    </source>
</evidence>
<comment type="subcellular location">
    <subcellularLocation>
        <location evidence="1">Membrane</location>
        <topology evidence="1">Multi-pass membrane protein</topology>
    </subcellularLocation>
</comment>
<feature type="transmembrane region" description="Helical" evidence="6">
    <location>
        <begin position="554"/>
        <end position="580"/>
    </location>
</feature>
<feature type="transmembrane region" description="Helical" evidence="6">
    <location>
        <begin position="390"/>
        <end position="410"/>
    </location>
</feature>
<feature type="transmembrane region" description="Helical" evidence="6">
    <location>
        <begin position="14"/>
        <end position="36"/>
    </location>
</feature>
<dbReference type="PANTHER" id="PTHR31645">
    <property type="entry name" value="OLIGOPEPTIDE TRANSPORTER YGL114W-RELATED"/>
    <property type="match status" value="1"/>
</dbReference>
<evidence type="ECO:0000256" key="5">
    <source>
        <dbReference type="ARBA" id="ARBA00023136"/>
    </source>
</evidence>
<keyword evidence="2" id="KW-0813">Transport</keyword>
<feature type="transmembrane region" description="Helical" evidence="6">
    <location>
        <begin position="355"/>
        <end position="384"/>
    </location>
</feature>
<comment type="caution">
    <text evidence="7">The sequence shown here is derived from an EMBL/GenBank/DDBJ whole genome shotgun (WGS) entry which is preliminary data.</text>
</comment>
<keyword evidence="5 6" id="KW-0472">Membrane</keyword>
<keyword evidence="3 6" id="KW-0812">Transmembrane</keyword>
<feature type="transmembrane region" description="Helical" evidence="6">
    <location>
        <begin position="596"/>
        <end position="620"/>
    </location>
</feature>
<sequence length="665" mass="68447">MNAVPGPGAPRAELTFRGLVIGIVITLVFTAANVFFGLKAGLTFATSIPAAVISMAILRAMKNATIQENNIVQTVASAAGTLSSIIFVLPGLIIVGWWTGFPFWMSFGICAAGGILGVMYTIPLRRALVTDSDLPYPEGVACAEVLKVGSGEVVEASDSAAVEGGSSGLMAVVVGSIVSAVFYVIVETKLFASDVAQYFRIGDRGAASGYDFSLSFALFAVGHLVGLWVGIAMLLGAAIGWGWAVPHFTMLHPAAGDAADVAQAAWSHYVRFVGAGTIGVAAIWTLAKLVKPVVSGLNSAMAASRVRKAGKGDTLPRTEQDMPIGLVGLIVLLCMLPIAWLLGHFSVISGLASHAALLVIGGVLFVLILSFLVSTVCGYMAGLIGSSNSPLSGIGILVVIIAALLLVAGVKSSLPADSGKALVAFALFITSVVFAVAAIANNNLQDLKTGQLVDATPWRQQVALVIGVIAGAIVIPPVLDLLNKAYGFLGAPGVDPAHALPAPQAGLISALAQGVIQNNIDWSLISTGALIGVGLIILDALLGRLTKSVRLPPLAVGLGIYLPTSTTLMIVVGAIVGWYFDKRAERTPKAEATKQLGVLLASGLIVGESIIGVVVAAIVVFSGKPAPLALVGDSFQNASIWIGGLAFALVTFAMYRWISRLGQRS</sequence>
<evidence type="ECO:0000256" key="6">
    <source>
        <dbReference type="SAM" id="Phobius"/>
    </source>
</evidence>
<feature type="transmembrane region" description="Helical" evidence="6">
    <location>
        <begin position="216"/>
        <end position="243"/>
    </location>
</feature>
<dbReference type="PANTHER" id="PTHR31645:SF0">
    <property type="entry name" value="OLIGOPEPTIDE TRANSPORTER YGL114W-RELATED"/>
    <property type="match status" value="1"/>
</dbReference>
<evidence type="ECO:0000313" key="8">
    <source>
        <dbReference type="Proteomes" id="UP001620461"/>
    </source>
</evidence>
<dbReference type="EMBL" id="JADIKJ010000011">
    <property type="protein sequence ID" value="MFK2900818.1"/>
    <property type="molecule type" value="Genomic_DNA"/>
</dbReference>
<keyword evidence="8" id="KW-1185">Reference proteome</keyword>
<keyword evidence="4 6" id="KW-1133">Transmembrane helix</keyword>
<dbReference type="InterPro" id="IPR004814">
    <property type="entry name" value="Oligopep_transpt"/>
</dbReference>
<dbReference type="RefSeq" id="WP_404547324.1">
    <property type="nucleotide sequence ID" value="NZ_JADIKJ010000011.1"/>
</dbReference>
<accession>A0ABW8JIY9</accession>
<dbReference type="InterPro" id="IPR045035">
    <property type="entry name" value="YSL-like"/>
</dbReference>
<feature type="transmembrane region" description="Helical" evidence="6">
    <location>
        <begin position="103"/>
        <end position="122"/>
    </location>
</feature>
<feature type="transmembrane region" description="Helical" evidence="6">
    <location>
        <begin position="42"/>
        <end position="60"/>
    </location>
</feature>
<feature type="transmembrane region" description="Helical" evidence="6">
    <location>
        <begin position="324"/>
        <end position="343"/>
    </location>
</feature>
<dbReference type="NCBIfam" id="TIGR00733">
    <property type="entry name" value="OPT family oligopeptide transporter"/>
    <property type="match status" value="1"/>
</dbReference>
<reference evidence="7 8" key="1">
    <citation type="submission" date="2020-10" db="EMBL/GenBank/DDBJ databases">
        <title>Phylogeny of dyella-like bacteria.</title>
        <authorList>
            <person name="Fu J."/>
        </authorList>
    </citation>
    <scope>NUCLEOTIDE SEQUENCE [LARGE SCALE GENOMIC DNA]</scope>
    <source>
        <strain evidence="7 8">JP1</strain>
    </source>
</reference>
<name>A0ABW8JIY9_9GAMM</name>
<dbReference type="Proteomes" id="UP001620461">
    <property type="component" value="Unassembled WGS sequence"/>
</dbReference>
<dbReference type="NCBIfam" id="TIGR00728">
    <property type="entry name" value="OPT_sfam"/>
    <property type="match status" value="1"/>
</dbReference>
<gene>
    <name evidence="7" type="ORF">ISP15_10775</name>
</gene>
<feature type="transmembrane region" description="Helical" evidence="6">
    <location>
        <begin position="422"/>
        <end position="440"/>
    </location>
</feature>
<feature type="transmembrane region" description="Helical" evidence="6">
    <location>
        <begin position="460"/>
        <end position="479"/>
    </location>
</feature>
<dbReference type="InterPro" id="IPR004813">
    <property type="entry name" value="OPT"/>
</dbReference>
<evidence type="ECO:0000256" key="1">
    <source>
        <dbReference type="ARBA" id="ARBA00004141"/>
    </source>
</evidence>
<proteinExistence type="predicted"/>
<organism evidence="7 8">
    <name type="scientific">Dyella jejuensis</name>
    <dbReference type="NCBI Taxonomy" id="1432009"/>
    <lineage>
        <taxon>Bacteria</taxon>
        <taxon>Pseudomonadati</taxon>
        <taxon>Pseudomonadota</taxon>
        <taxon>Gammaproteobacteria</taxon>
        <taxon>Lysobacterales</taxon>
        <taxon>Rhodanobacteraceae</taxon>
        <taxon>Dyella</taxon>
    </lineage>
</organism>
<evidence type="ECO:0000256" key="2">
    <source>
        <dbReference type="ARBA" id="ARBA00022448"/>
    </source>
</evidence>
<feature type="transmembrane region" description="Helical" evidence="6">
    <location>
        <begin position="522"/>
        <end position="542"/>
    </location>
</feature>
<feature type="transmembrane region" description="Helical" evidence="6">
    <location>
        <begin position="72"/>
        <end position="97"/>
    </location>
</feature>
<protein>
    <submittedName>
        <fullName evidence="7">Oligopeptide transporter, OPT family</fullName>
    </submittedName>
</protein>
<feature type="transmembrane region" description="Helical" evidence="6">
    <location>
        <begin position="269"/>
        <end position="287"/>
    </location>
</feature>